<dbReference type="STRING" id="1962263.BS637_00010"/>
<evidence type="ECO:0000313" key="1">
    <source>
        <dbReference type="EMBL" id="OOO63818.1"/>
    </source>
</evidence>
<proteinExistence type="predicted"/>
<dbReference type="AlphaFoldDB" id="A0A1S9I0M8"/>
<organism evidence="1 2">
    <name type="scientific">Clostridium tepidum</name>
    <dbReference type="NCBI Taxonomy" id="1962263"/>
    <lineage>
        <taxon>Bacteria</taxon>
        <taxon>Bacillati</taxon>
        <taxon>Bacillota</taxon>
        <taxon>Clostridia</taxon>
        <taxon>Eubacteriales</taxon>
        <taxon>Clostridiaceae</taxon>
        <taxon>Clostridium</taxon>
    </lineage>
</organism>
<dbReference type="RefSeq" id="WP_078054810.1">
    <property type="nucleotide sequence ID" value="NZ_JADPGM010000003.1"/>
</dbReference>
<accession>A0A1S9I0M8</accession>
<evidence type="ECO:0000313" key="2">
    <source>
        <dbReference type="Proteomes" id="UP000190256"/>
    </source>
</evidence>
<gene>
    <name evidence="1" type="ORF">BS638_13420</name>
</gene>
<name>A0A1S9I0M8_9CLOT</name>
<reference evidence="1 2" key="1">
    <citation type="submission" date="2016-12" db="EMBL/GenBank/DDBJ databases">
        <title>Clostridium tepidum sp. nov., a close relative of Clostridium sporogenes and Clostridium botulinum Group I.</title>
        <authorList>
            <person name="Dobritsa A.P."/>
            <person name="Kutumbaka K.K."/>
            <person name="Werner K."/>
            <person name="Wiedmann M."/>
            <person name="Asmus A."/>
            <person name="Samadpour M."/>
        </authorList>
    </citation>
    <scope>NUCLEOTIDE SEQUENCE [LARGE SCALE GENOMIC DNA]</scope>
    <source>
        <strain evidence="1 2">IEH 97212</strain>
    </source>
</reference>
<protein>
    <submittedName>
        <fullName evidence="1">Proline reductase</fullName>
    </submittedName>
</protein>
<dbReference type="EMBL" id="MRAE01000061">
    <property type="protein sequence ID" value="OOO63818.1"/>
    <property type="molecule type" value="Genomic_DNA"/>
</dbReference>
<dbReference type="OrthoDB" id="1753259at2"/>
<dbReference type="Proteomes" id="UP000190256">
    <property type="component" value="Unassembled WGS sequence"/>
</dbReference>
<comment type="caution">
    <text evidence="1">The sequence shown here is derived from an EMBL/GenBank/DDBJ whole genome shotgun (WGS) entry which is preliminary data.</text>
</comment>
<sequence>MSMSPEHAEELKNEPAVVCCRAEEGTILSADNLEDPNIFPDMVDSGLLNIPETCLKVGEVIGAKLLKTIDSLTPLTKDIIEGAKSLDGGIKTTSEIKIELPKEKAVLKNNLKAGDIIKVEDLENPMHFEKLHDSLLIRLDEKVLTRGEVVGAKLIEDVPAISGVTASMLEGFEEKAIEMTQDSKEVYFDSVIPFNGNRGFLRLKIEEGTGIYIEVPFTQV</sequence>